<protein>
    <recommendedName>
        <fullName evidence="4">PepSY domain-containing protein</fullName>
    </recommendedName>
</protein>
<organism evidence="2 3">
    <name type="scientific">Brevibacillus antibioticus</name>
    <dbReference type="NCBI Taxonomy" id="2570228"/>
    <lineage>
        <taxon>Bacteria</taxon>
        <taxon>Bacillati</taxon>
        <taxon>Bacillota</taxon>
        <taxon>Bacilli</taxon>
        <taxon>Bacillales</taxon>
        <taxon>Paenibacillaceae</taxon>
        <taxon>Brevibacillus</taxon>
    </lineage>
</organism>
<evidence type="ECO:0008006" key="4">
    <source>
        <dbReference type="Google" id="ProtNLM"/>
    </source>
</evidence>
<dbReference type="OrthoDB" id="2471872at2"/>
<evidence type="ECO:0000256" key="1">
    <source>
        <dbReference type="SAM" id="SignalP"/>
    </source>
</evidence>
<proteinExistence type="predicted"/>
<feature type="chain" id="PRO_5020541228" description="PepSY domain-containing protein" evidence="1">
    <location>
        <begin position="28"/>
        <end position="544"/>
    </location>
</feature>
<dbReference type="RefSeq" id="WP_137030915.1">
    <property type="nucleotide sequence ID" value="NZ_SZNK01000001.1"/>
</dbReference>
<evidence type="ECO:0000313" key="3">
    <source>
        <dbReference type="Proteomes" id="UP000307841"/>
    </source>
</evidence>
<name>A0A4U2YB13_9BACL</name>
<gene>
    <name evidence="2" type="ORF">E8L90_19550</name>
</gene>
<sequence>MTQNWKSATAAFAVTTMLLGTGAQAFAASPEMILKNAETPSKEQVKLPTRAVEIVAALEKLEPALKTLTVREVFISEQDENQVVLTMHHPDNIHEDAYILFDRNSGDMVGFEADTIIWDEKEIATDEAILKKADKAVEELLGAKKRSLTDAPQLSTFVDDEEEEIEYRNVYYPILLNGLEIEGTRFGIDIDMDFAGHLIGVSFEPLDLKGVQVADPKKAVAKEAIQKQIFTPERIQHGYVWEGSEGSEGKSGLAYKLRTSPIFDALTGKQIVDGWGEENGEGKLNAADLKNISLKPQAKPFIEKNATDTQILERLFGIDTKKTYPTYRKEEQDGIINHYWANYVEVNYASVMVDQLTGEIGGYLYWTHIPNLPAPLTKEQSLQKAIAFLEPYAKKSEWQVEMYERIKPEDPLALKVLSNKDNKQETEEKKSIEQYGFLFFEKQNGIPVMEYSYGVVIDPIKGQVAEFLASVPAEDRKYPVLKPSVTDQQVAEIFAKNVPVKLTYIWPTSSDHNAPILAYKLDTSKGWPTVDAVNGSFKWGEYED</sequence>
<dbReference type="Proteomes" id="UP000307841">
    <property type="component" value="Unassembled WGS sequence"/>
</dbReference>
<dbReference type="EMBL" id="SZNK01000001">
    <property type="protein sequence ID" value="TKI57475.1"/>
    <property type="molecule type" value="Genomic_DNA"/>
</dbReference>
<accession>A0A4U2YB13</accession>
<keyword evidence="1" id="KW-0732">Signal</keyword>
<feature type="signal peptide" evidence="1">
    <location>
        <begin position="1"/>
        <end position="27"/>
    </location>
</feature>
<keyword evidence="3" id="KW-1185">Reference proteome</keyword>
<evidence type="ECO:0000313" key="2">
    <source>
        <dbReference type="EMBL" id="TKI57475.1"/>
    </source>
</evidence>
<dbReference type="AlphaFoldDB" id="A0A4U2YB13"/>
<reference evidence="2 3" key="1">
    <citation type="submission" date="2019-04" db="EMBL/GenBank/DDBJ databases">
        <title>Whole genome sequencing of Brevibacillus sp. TGS2-1.</title>
        <authorList>
            <person name="Choi A."/>
        </authorList>
    </citation>
    <scope>NUCLEOTIDE SEQUENCE [LARGE SCALE GENOMIC DNA]</scope>
    <source>
        <strain evidence="2 3">TGS2-1</strain>
    </source>
</reference>
<comment type="caution">
    <text evidence="2">The sequence shown here is derived from an EMBL/GenBank/DDBJ whole genome shotgun (WGS) entry which is preliminary data.</text>
</comment>